<gene>
    <name evidence="1" type="ORF">E0H50_07070</name>
</gene>
<evidence type="ECO:0000313" key="2">
    <source>
        <dbReference type="Proteomes" id="UP000292695"/>
    </source>
</evidence>
<keyword evidence="2" id="KW-1185">Reference proteome</keyword>
<dbReference type="Proteomes" id="UP000292695">
    <property type="component" value="Unassembled WGS sequence"/>
</dbReference>
<organism evidence="1 2">
    <name type="scientific">Kribbella sindirgiensis</name>
    <dbReference type="NCBI Taxonomy" id="1124744"/>
    <lineage>
        <taxon>Bacteria</taxon>
        <taxon>Bacillati</taxon>
        <taxon>Actinomycetota</taxon>
        <taxon>Actinomycetes</taxon>
        <taxon>Propionibacteriales</taxon>
        <taxon>Kribbellaceae</taxon>
        <taxon>Kribbella</taxon>
    </lineage>
</organism>
<sequence>MLAALWLVEGYDSPLLRELAGLTRRQSTEARQMFDAVLAELGHPVRTITTPYDELPWRGYWEQIRWAVDQMDKTHTAYASAQRVLEVLSDVPDLWGPGRGTDLVDLLEQWNEHRDRRNELTDRIRTHLRSLREGDVPPLA</sequence>
<name>A0A4R0IZW1_9ACTN</name>
<reference evidence="1 2" key="1">
    <citation type="submission" date="2019-02" db="EMBL/GenBank/DDBJ databases">
        <title>Kribbella capetownensis sp. nov. and Kribbella speibonae sp. nov., isolated from soil.</title>
        <authorList>
            <person name="Curtis S.M."/>
            <person name="Norton I."/>
            <person name="Everest G.J."/>
            <person name="Meyers P.R."/>
        </authorList>
    </citation>
    <scope>NUCLEOTIDE SEQUENCE [LARGE SCALE GENOMIC DNA]</scope>
    <source>
        <strain evidence="1 2">DSM 27082</strain>
    </source>
</reference>
<evidence type="ECO:0000313" key="1">
    <source>
        <dbReference type="EMBL" id="TCC39673.1"/>
    </source>
</evidence>
<protein>
    <submittedName>
        <fullName evidence="1">Uncharacterized protein</fullName>
    </submittedName>
</protein>
<proteinExistence type="predicted"/>
<dbReference type="OrthoDB" id="4963711at2"/>
<accession>A0A4R0IZW1</accession>
<comment type="caution">
    <text evidence="1">The sequence shown here is derived from an EMBL/GenBank/DDBJ whole genome shotgun (WGS) entry which is preliminary data.</text>
</comment>
<dbReference type="RefSeq" id="WP_131285776.1">
    <property type="nucleotide sequence ID" value="NZ_SJKA01000002.1"/>
</dbReference>
<dbReference type="EMBL" id="SJKA01000002">
    <property type="protein sequence ID" value="TCC39673.1"/>
    <property type="molecule type" value="Genomic_DNA"/>
</dbReference>
<dbReference type="AlphaFoldDB" id="A0A4R0IZW1"/>